<reference evidence="5" key="1">
    <citation type="submission" date="2023-07" db="EMBL/GenBank/DDBJ databases">
        <title>Chromosome-level genome assembly of Artemia franciscana.</title>
        <authorList>
            <person name="Jo E."/>
        </authorList>
    </citation>
    <scope>NUCLEOTIDE SEQUENCE</scope>
    <source>
        <tissue evidence="5">Whole body</tissue>
    </source>
</reference>
<evidence type="ECO:0000256" key="2">
    <source>
        <dbReference type="RuleBase" id="RU367087"/>
    </source>
</evidence>
<evidence type="ECO:0000256" key="1">
    <source>
        <dbReference type="PROSITE-ProRule" id="PRU00848"/>
    </source>
</evidence>
<organism evidence="5 6">
    <name type="scientific">Artemia franciscana</name>
    <name type="common">Brine shrimp</name>
    <name type="synonym">Artemia sanfranciscana</name>
    <dbReference type="NCBI Taxonomy" id="6661"/>
    <lineage>
        <taxon>Eukaryota</taxon>
        <taxon>Metazoa</taxon>
        <taxon>Ecdysozoa</taxon>
        <taxon>Arthropoda</taxon>
        <taxon>Crustacea</taxon>
        <taxon>Branchiopoda</taxon>
        <taxon>Anostraca</taxon>
        <taxon>Artemiidae</taxon>
        <taxon>Artemia</taxon>
    </lineage>
</organism>
<dbReference type="PROSITE" id="PS51515">
    <property type="entry name" value="BIN3_SAM"/>
    <property type="match status" value="1"/>
</dbReference>
<dbReference type="PANTHER" id="PTHR12315:SF0">
    <property type="entry name" value="7SK SNRNA METHYLPHOSPHATE CAPPING ENZYME"/>
    <property type="match status" value="1"/>
</dbReference>
<dbReference type="InterPro" id="IPR029063">
    <property type="entry name" value="SAM-dependent_MTases_sf"/>
</dbReference>
<dbReference type="EC" id="2.1.1.-" evidence="2"/>
<dbReference type="Gene3D" id="3.40.50.150">
    <property type="entry name" value="Vaccinia Virus protein VP39"/>
    <property type="match status" value="1"/>
</dbReference>
<dbReference type="EMBL" id="JAVRJZ010000016">
    <property type="protein sequence ID" value="KAK2711222.1"/>
    <property type="molecule type" value="Genomic_DNA"/>
</dbReference>
<feature type="region of interest" description="Disordered" evidence="3">
    <location>
        <begin position="1"/>
        <end position="68"/>
    </location>
</feature>
<keyword evidence="1 2" id="KW-0949">S-adenosyl-L-methionine</keyword>
<dbReference type="AlphaFoldDB" id="A0AA88KZX1"/>
<evidence type="ECO:0000256" key="3">
    <source>
        <dbReference type="SAM" id="MobiDB-lite"/>
    </source>
</evidence>
<evidence type="ECO:0000259" key="4">
    <source>
        <dbReference type="PROSITE" id="PS51515"/>
    </source>
</evidence>
<evidence type="ECO:0000313" key="5">
    <source>
        <dbReference type="EMBL" id="KAK2711222.1"/>
    </source>
</evidence>
<dbReference type="InterPro" id="IPR024160">
    <property type="entry name" value="BIN3_SAM-bd_dom"/>
</dbReference>
<keyword evidence="6" id="KW-1185">Reference proteome</keyword>
<comment type="similarity">
    <text evidence="2">Belongs to the methyltransferase superfamily.</text>
</comment>
<name>A0AA88KZX1_ARTSF</name>
<dbReference type="GO" id="GO:0040031">
    <property type="term" value="P:snRNA modification"/>
    <property type="evidence" value="ECO:0007669"/>
    <property type="project" value="TreeGrafter"/>
</dbReference>
<dbReference type="GO" id="GO:0008173">
    <property type="term" value="F:RNA methyltransferase activity"/>
    <property type="evidence" value="ECO:0007669"/>
    <property type="project" value="UniProtKB-UniRule"/>
</dbReference>
<accession>A0AA88KZX1</accession>
<protein>
    <recommendedName>
        <fullName evidence="2">RNA methyltransferase</fullName>
        <ecNumber evidence="2">2.1.1.-</ecNumber>
    </recommendedName>
</protein>
<gene>
    <name evidence="5" type="ORF">QYM36_012412</name>
</gene>
<dbReference type="InterPro" id="IPR025714">
    <property type="entry name" value="Methyltranfer_dom"/>
</dbReference>
<dbReference type="GO" id="GO:0017069">
    <property type="term" value="F:snRNA binding"/>
    <property type="evidence" value="ECO:0007669"/>
    <property type="project" value="TreeGrafter"/>
</dbReference>
<keyword evidence="2" id="KW-0489">Methyltransferase</keyword>
<dbReference type="Pfam" id="PF13847">
    <property type="entry name" value="Methyltransf_31"/>
    <property type="match status" value="1"/>
</dbReference>
<dbReference type="SUPFAM" id="SSF53335">
    <property type="entry name" value="S-adenosyl-L-methionine-dependent methyltransferases"/>
    <property type="match status" value="1"/>
</dbReference>
<feature type="compositionally biased region" description="Polar residues" evidence="3">
    <location>
        <begin position="1"/>
        <end position="11"/>
    </location>
</feature>
<feature type="domain" description="Bin3-type SAM" evidence="4">
    <location>
        <begin position="291"/>
        <end position="386"/>
    </location>
</feature>
<dbReference type="InterPro" id="IPR039772">
    <property type="entry name" value="Bin3-like"/>
</dbReference>
<dbReference type="PANTHER" id="PTHR12315">
    <property type="entry name" value="BICOID-INTERACTING PROTEIN RELATED"/>
    <property type="match status" value="1"/>
</dbReference>
<dbReference type="GO" id="GO:0008171">
    <property type="term" value="F:O-methyltransferase activity"/>
    <property type="evidence" value="ECO:0007669"/>
    <property type="project" value="UniProtKB-UniRule"/>
</dbReference>
<dbReference type="CDD" id="cd02440">
    <property type="entry name" value="AdoMet_MTases"/>
    <property type="match status" value="1"/>
</dbReference>
<proteinExistence type="inferred from homology"/>
<keyword evidence="2" id="KW-0808">Transferase</keyword>
<sequence length="386" mass="43105">MASASIDSSPSYFGASPKSFGASPKRRQKASASIDSSPSYFGASPKSSVTNHCKFPSSAKEPSQSSYSKIAEDTKIKFHIPDQQVKGRSVKHFHGRRKRCVSTSEVYAVKRKKSDGYVLPTKFLLGGNVFDPLNLQGLEDGRLSAQVTPDSSPFATPAHHREVEVYIPANVHDPLNLNPLLEQEEEVTAPPGRLRSQSDGAATLPASTVAFSDSKKKVSPNSVKLLPSDDQKEGEKEFHRAGAARDEIVSPVVPQSNVINVSTNIRQKKKVFLYGNYNRYYGYRNPNQEQDPRLKVLKAEDFENKTVLDIGCNIGHITWCIARDFRPRQVTGIDIDQELIGIARKNAKYYAKDFNFKKIENLYGRTRRKEKIETDKVFPYNITFAS</sequence>
<feature type="region of interest" description="Disordered" evidence="3">
    <location>
        <begin position="213"/>
        <end position="236"/>
    </location>
</feature>
<dbReference type="Proteomes" id="UP001187531">
    <property type="component" value="Unassembled WGS sequence"/>
</dbReference>
<feature type="compositionally biased region" description="Polar residues" evidence="3">
    <location>
        <begin position="30"/>
        <end position="51"/>
    </location>
</feature>
<comment type="caution">
    <text evidence="5">The sequence shown here is derived from an EMBL/GenBank/DDBJ whole genome shotgun (WGS) entry which is preliminary data.</text>
</comment>
<dbReference type="GO" id="GO:0032259">
    <property type="term" value="P:methylation"/>
    <property type="evidence" value="ECO:0007669"/>
    <property type="project" value="UniProtKB-KW"/>
</dbReference>
<feature type="compositionally biased region" description="Basic and acidic residues" evidence="3">
    <location>
        <begin position="227"/>
        <end position="236"/>
    </location>
</feature>
<feature type="non-terminal residue" evidence="5">
    <location>
        <position position="386"/>
    </location>
</feature>
<evidence type="ECO:0000313" key="6">
    <source>
        <dbReference type="Proteomes" id="UP001187531"/>
    </source>
</evidence>